<evidence type="ECO:0000313" key="2">
    <source>
        <dbReference type="Proteomes" id="UP000243374"/>
    </source>
</evidence>
<name>A0A662Z9M3_9GAMM</name>
<accession>A0A662Z9M3</accession>
<sequence>MKFGERIMLDRIYKTPAVARVIKNFKQKLLA</sequence>
<reference evidence="1 2" key="1">
    <citation type="submission" date="2016-10" db="EMBL/GenBank/DDBJ databases">
        <authorList>
            <person name="Varghese N."/>
            <person name="Submissions S."/>
        </authorList>
    </citation>
    <scope>NUCLEOTIDE SEQUENCE [LARGE SCALE GENOMIC DNA]</scope>
    <source>
        <strain evidence="1 2">22B</strain>
    </source>
</reference>
<keyword evidence="2" id="KW-1185">Reference proteome</keyword>
<gene>
    <name evidence="1" type="ORF">SAMN04487865_102919</name>
</gene>
<organism evidence="1 2">
    <name type="scientific">Succinivibrio dextrinosolvens</name>
    <dbReference type="NCBI Taxonomy" id="83771"/>
    <lineage>
        <taxon>Bacteria</taxon>
        <taxon>Pseudomonadati</taxon>
        <taxon>Pseudomonadota</taxon>
        <taxon>Gammaproteobacteria</taxon>
        <taxon>Aeromonadales</taxon>
        <taxon>Succinivibrionaceae</taxon>
        <taxon>Succinivibrio</taxon>
    </lineage>
</organism>
<protein>
    <submittedName>
        <fullName evidence="1">Uncharacterized protein</fullName>
    </submittedName>
</protein>
<dbReference type="Proteomes" id="UP000243374">
    <property type="component" value="Unassembled WGS sequence"/>
</dbReference>
<proteinExistence type="predicted"/>
<evidence type="ECO:0000313" key="1">
    <source>
        <dbReference type="EMBL" id="SFK13935.1"/>
    </source>
</evidence>
<dbReference type="EMBL" id="FOSF01000029">
    <property type="protein sequence ID" value="SFK13935.1"/>
    <property type="molecule type" value="Genomic_DNA"/>
</dbReference>
<dbReference type="AlphaFoldDB" id="A0A662Z9M3"/>